<dbReference type="CDD" id="cd00657">
    <property type="entry name" value="Ferritin_like"/>
    <property type="match status" value="1"/>
</dbReference>
<protein>
    <submittedName>
        <fullName evidence="1">Ferritin-like domain-containing protein</fullName>
    </submittedName>
</protein>
<dbReference type="InterPro" id="IPR012348">
    <property type="entry name" value="RNR-like"/>
</dbReference>
<name>A0ABP6VA01_9PSEU</name>
<proteinExistence type="predicted"/>
<keyword evidence="2" id="KW-1185">Reference proteome</keyword>
<evidence type="ECO:0000313" key="1">
    <source>
        <dbReference type="EMBL" id="GAA3529928.1"/>
    </source>
</evidence>
<sequence length="234" mass="25949">MDWYAEFAGQARRRQLRPEPEWACGAVLDPVVVRSVQRFQVGESGDGENLIASAGRHRAAVELFVEEERTHARLLARLLEAAGARTIDGHWSDALFIRVRRACGPRLELMVLLIAEVVALGYYRALRDGAGDALTTEVAARILADEERHVPFHVDRLRERGIHGFVRAVWRVLTAGAVGIVLFGHGRALRGLGVPRIAFAAETWARFEQVLVDVHRGPSPVPGPRLRARPRGLV</sequence>
<organism evidence="1 2">
    <name type="scientific">Amycolatopsis ultiminotia</name>
    <dbReference type="NCBI Taxonomy" id="543629"/>
    <lineage>
        <taxon>Bacteria</taxon>
        <taxon>Bacillati</taxon>
        <taxon>Actinomycetota</taxon>
        <taxon>Actinomycetes</taxon>
        <taxon>Pseudonocardiales</taxon>
        <taxon>Pseudonocardiaceae</taxon>
        <taxon>Amycolatopsis</taxon>
    </lineage>
</organism>
<reference evidence="2" key="1">
    <citation type="journal article" date="2019" name="Int. J. Syst. Evol. Microbiol.">
        <title>The Global Catalogue of Microorganisms (GCM) 10K type strain sequencing project: providing services to taxonomists for standard genome sequencing and annotation.</title>
        <authorList>
            <consortium name="The Broad Institute Genomics Platform"/>
            <consortium name="The Broad Institute Genome Sequencing Center for Infectious Disease"/>
            <person name="Wu L."/>
            <person name="Ma J."/>
        </authorList>
    </citation>
    <scope>NUCLEOTIDE SEQUENCE [LARGE SCALE GENOMIC DNA]</scope>
    <source>
        <strain evidence="2">JCM 16898</strain>
    </source>
</reference>
<evidence type="ECO:0000313" key="2">
    <source>
        <dbReference type="Proteomes" id="UP001500689"/>
    </source>
</evidence>
<comment type="caution">
    <text evidence="1">The sequence shown here is derived from an EMBL/GenBank/DDBJ whole genome shotgun (WGS) entry which is preliminary data.</text>
</comment>
<dbReference type="SUPFAM" id="SSF47240">
    <property type="entry name" value="Ferritin-like"/>
    <property type="match status" value="1"/>
</dbReference>
<dbReference type="Gene3D" id="1.10.620.20">
    <property type="entry name" value="Ribonucleotide Reductase, subunit A"/>
    <property type="match status" value="1"/>
</dbReference>
<gene>
    <name evidence="1" type="ORF">GCM10022222_11090</name>
</gene>
<accession>A0ABP6VA01</accession>
<dbReference type="EMBL" id="BAAAZN010000002">
    <property type="protein sequence ID" value="GAA3529928.1"/>
    <property type="molecule type" value="Genomic_DNA"/>
</dbReference>
<dbReference type="Proteomes" id="UP001500689">
    <property type="component" value="Unassembled WGS sequence"/>
</dbReference>
<dbReference type="InterPro" id="IPR009078">
    <property type="entry name" value="Ferritin-like_SF"/>
</dbReference>